<feature type="region of interest" description="Disordered" evidence="1">
    <location>
        <begin position="821"/>
        <end position="843"/>
    </location>
</feature>
<dbReference type="Proteomes" id="UP000075714">
    <property type="component" value="Unassembled WGS sequence"/>
</dbReference>
<evidence type="ECO:0000256" key="1">
    <source>
        <dbReference type="SAM" id="MobiDB-lite"/>
    </source>
</evidence>
<feature type="compositionally biased region" description="Polar residues" evidence="1">
    <location>
        <begin position="122"/>
        <end position="138"/>
    </location>
</feature>
<sequence length="992" mass="103074">MPTLTAASSSRSPAAQLEPLRPTRLSAPVIARLIRSTSTLQELADLVAQQAPFFDTSHIGIALLHLALLSGRLQQQQQQQQKEGGAPASPSLSGATSSAAAAAGRDSSGGGGYGSSMDDTAVGSSGSARVHLTGSSSPQQQQQQEQAAPGMIDDGLEPLTMSSLLDDDDDDGSAEDGEGHEARELGLAGSAESWHSGPDSGASTRASAQSAALLDEAVAAVAPPALPQVEEADAEAALSRGVRAATGGGADGAATAAAAARSPAASTLRTLLSAMASRLGDMSGSDLAGVVSALGALRFSDRAVSEQLLLALSLRLYECRAQELPNVLVAAALLGVPPDSDFRLAFYRAVRAQVRRFGPRELAMTLWAYGAIGTDVLEEAVLVLLENSRPKLGLFTPLQLAKAAQGLAALRYRPPAEWVEAYNAAMRAALRRCGSRELCALLLALASLQVGLDDTTRATLLVHTLRVLPSLEPSELALSIAALGRLTSAGAPALLDLDMSGRVLDATAAALRRGAFSGPELGQLLEGLTRLSLQPPLGWMQDYVEALQPRLRELDARQLSGVLGSLAAQQYRPQPEMQAVVLEATQANMQQLLSDTTCAASLVTALRRLSIEPPPAWVAALLDASRSALKNRCADLHLANLAGSLAAWGVVPDGRWTARLMWRSTVLMKENQMSPRALVALLQAMSSLGLRPNEAWTALCLRAALVRASQPSFEAQHFSTLMASLHALGVRPPQEWLLKMLLATYRCWGRFGVSTWSSLLPALVLLQARAPLSWLQRFESSSAPRLADCSALQLLTLLVSAFQLHQLHAAGAVATAGTAAGLPPPAPSSSATGGNAGADAGAAPSPLPYSSTARLAASARPGAPWLSSWWSASARLLGRMRYAPSELVLTASWLSSLGLTPTQEWLQACADVSARYAKVMSPEEQQQLAAALLPLLGGRGVAARGGTSGAVFPAMAGGPQATHGSVAAPLAAATAGPEAGHGEEEIVVEGML</sequence>
<evidence type="ECO:0000313" key="2">
    <source>
        <dbReference type="EMBL" id="KXZ52897.1"/>
    </source>
</evidence>
<gene>
    <name evidence="2" type="ORF">GPECTOR_8g277</name>
</gene>
<name>A0A150GSS2_GONPE</name>
<proteinExistence type="predicted"/>
<feature type="compositionally biased region" description="Polar residues" evidence="1">
    <location>
        <begin position="1"/>
        <end position="13"/>
    </location>
</feature>
<accession>A0A150GSS2</accession>
<dbReference type="STRING" id="33097.A0A150GSS2"/>
<feature type="region of interest" description="Disordered" evidence="1">
    <location>
        <begin position="1"/>
        <end position="20"/>
    </location>
</feature>
<dbReference type="OrthoDB" id="539133at2759"/>
<organism evidence="2 3">
    <name type="scientific">Gonium pectorale</name>
    <name type="common">Green alga</name>
    <dbReference type="NCBI Taxonomy" id="33097"/>
    <lineage>
        <taxon>Eukaryota</taxon>
        <taxon>Viridiplantae</taxon>
        <taxon>Chlorophyta</taxon>
        <taxon>core chlorophytes</taxon>
        <taxon>Chlorophyceae</taxon>
        <taxon>CS clade</taxon>
        <taxon>Chlamydomonadales</taxon>
        <taxon>Volvocaceae</taxon>
        <taxon>Gonium</taxon>
    </lineage>
</organism>
<feature type="compositionally biased region" description="Acidic residues" evidence="1">
    <location>
        <begin position="165"/>
        <end position="176"/>
    </location>
</feature>
<feature type="compositionally biased region" description="Low complexity" evidence="1">
    <location>
        <begin position="828"/>
        <end position="843"/>
    </location>
</feature>
<evidence type="ECO:0000313" key="3">
    <source>
        <dbReference type="Proteomes" id="UP000075714"/>
    </source>
</evidence>
<protein>
    <submittedName>
        <fullName evidence="2">Uncharacterized protein</fullName>
    </submittedName>
</protein>
<keyword evidence="3" id="KW-1185">Reference proteome</keyword>
<comment type="caution">
    <text evidence="2">The sequence shown here is derived from an EMBL/GenBank/DDBJ whole genome shotgun (WGS) entry which is preliminary data.</text>
</comment>
<dbReference type="EMBL" id="LSYV01000009">
    <property type="protein sequence ID" value="KXZ52897.1"/>
    <property type="molecule type" value="Genomic_DNA"/>
</dbReference>
<feature type="region of interest" description="Disordered" evidence="1">
    <location>
        <begin position="75"/>
        <end position="180"/>
    </location>
</feature>
<dbReference type="AlphaFoldDB" id="A0A150GSS2"/>
<feature type="compositionally biased region" description="Low complexity" evidence="1">
    <location>
        <begin position="75"/>
        <end position="106"/>
    </location>
</feature>
<reference evidence="3" key="1">
    <citation type="journal article" date="2016" name="Nat. Commun.">
        <title>The Gonium pectorale genome demonstrates co-option of cell cycle regulation during the evolution of multicellularity.</title>
        <authorList>
            <person name="Hanschen E.R."/>
            <person name="Marriage T.N."/>
            <person name="Ferris P.J."/>
            <person name="Hamaji T."/>
            <person name="Toyoda A."/>
            <person name="Fujiyama A."/>
            <person name="Neme R."/>
            <person name="Noguchi H."/>
            <person name="Minakuchi Y."/>
            <person name="Suzuki M."/>
            <person name="Kawai-Toyooka H."/>
            <person name="Smith D.R."/>
            <person name="Sparks H."/>
            <person name="Anderson J."/>
            <person name="Bakaric R."/>
            <person name="Luria V."/>
            <person name="Karger A."/>
            <person name="Kirschner M.W."/>
            <person name="Durand P.M."/>
            <person name="Michod R.E."/>
            <person name="Nozaki H."/>
            <person name="Olson B.J."/>
        </authorList>
    </citation>
    <scope>NUCLEOTIDE SEQUENCE [LARGE SCALE GENOMIC DNA]</scope>
    <source>
        <strain evidence="3">NIES-2863</strain>
    </source>
</reference>